<keyword evidence="2" id="KW-1185">Reference proteome</keyword>
<name>A0A5C5XKW4_9PLAN</name>
<evidence type="ECO:0008006" key="3">
    <source>
        <dbReference type="Google" id="ProtNLM"/>
    </source>
</evidence>
<dbReference type="Gene3D" id="3.60.21.10">
    <property type="match status" value="1"/>
</dbReference>
<dbReference type="SUPFAM" id="SSF56300">
    <property type="entry name" value="Metallo-dependent phosphatases"/>
    <property type="match status" value="1"/>
</dbReference>
<reference evidence="1 2" key="1">
    <citation type="submission" date="2019-02" db="EMBL/GenBank/DDBJ databases">
        <title>Deep-cultivation of Planctomycetes and their phenomic and genomic characterization uncovers novel biology.</title>
        <authorList>
            <person name="Wiegand S."/>
            <person name="Jogler M."/>
            <person name="Boedeker C."/>
            <person name="Pinto D."/>
            <person name="Vollmers J."/>
            <person name="Rivas-Marin E."/>
            <person name="Kohn T."/>
            <person name="Peeters S.H."/>
            <person name="Heuer A."/>
            <person name="Rast P."/>
            <person name="Oberbeckmann S."/>
            <person name="Bunk B."/>
            <person name="Jeske O."/>
            <person name="Meyerdierks A."/>
            <person name="Storesund J.E."/>
            <person name="Kallscheuer N."/>
            <person name="Luecker S."/>
            <person name="Lage O.M."/>
            <person name="Pohl T."/>
            <person name="Merkel B.J."/>
            <person name="Hornburger P."/>
            <person name="Mueller R.-W."/>
            <person name="Bruemmer F."/>
            <person name="Labrenz M."/>
            <person name="Spormann A.M."/>
            <person name="Op Den Camp H."/>
            <person name="Overmann J."/>
            <person name="Amann R."/>
            <person name="Jetten M.S.M."/>
            <person name="Mascher T."/>
            <person name="Medema M.H."/>
            <person name="Devos D.P."/>
            <person name="Kaster A.-K."/>
            <person name="Ovreas L."/>
            <person name="Rohde M."/>
            <person name="Galperin M.Y."/>
            <person name="Jogler C."/>
        </authorList>
    </citation>
    <scope>NUCLEOTIDE SEQUENCE [LARGE SCALE GENOMIC DNA]</scope>
    <source>
        <strain evidence="1 2">Pan54</strain>
    </source>
</reference>
<dbReference type="InterPro" id="IPR029052">
    <property type="entry name" value="Metallo-depent_PP-like"/>
</dbReference>
<dbReference type="RefSeq" id="WP_146504249.1">
    <property type="nucleotide sequence ID" value="NZ_SJPG01000001.1"/>
</dbReference>
<dbReference type="OrthoDB" id="208387at2"/>
<organism evidence="1 2">
    <name type="scientific">Rubinisphaera italica</name>
    <dbReference type="NCBI Taxonomy" id="2527969"/>
    <lineage>
        <taxon>Bacteria</taxon>
        <taxon>Pseudomonadati</taxon>
        <taxon>Planctomycetota</taxon>
        <taxon>Planctomycetia</taxon>
        <taxon>Planctomycetales</taxon>
        <taxon>Planctomycetaceae</taxon>
        <taxon>Rubinisphaera</taxon>
    </lineage>
</organism>
<protein>
    <recommendedName>
        <fullName evidence="3">Metallophosphoesterase YhaO</fullName>
    </recommendedName>
</protein>
<evidence type="ECO:0000313" key="2">
    <source>
        <dbReference type="Proteomes" id="UP000316095"/>
    </source>
</evidence>
<dbReference type="EMBL" id="SJPG01000001">
    <property type="protein sequence ID" value="TWT62382.1"/>
    <property type="molecule type" value="Genomic_DNA"/>
</dbReference>
<dbReference type="AlphaFoldDB" id="A0A5C5XKW4"/>
<comment type="caution">
    <text evidence="1">The sequence shown here is derived from an EMBL/GenBank/DDBJ whole genome shotgun (WGS) entry which is preliminary data.</text>
</comment>
<gene>
    <name evidence="1" type="ORF">Pan54_31240</name>
</gene>
<proteinExistence type="predicted"/>
<accession>A0A5C5XKW4</accession>
<dbReference type="Proteomes" id="UP000316095">
    <property type="component" value="Unassembled WGS sequence"/>
</dbReference>
<evidence type="ECO:0000313" key="1">
    <source>
        <dbReference type="EMBL" id="TWT62382.1"/>
    </source>
</evidence>
<sequence length="408" mass="45078">MLAEAPRLLIAGHLHLDGVLRGLPGVGDPHHELLRDAPLTAFERLIETALEQGVDALLLTGSLFDRLPTIRTAALFRDGIEALQEEGITTIYAGPTPEQIRQLTKLNCCPEEMTLLAPGHQTEISIASLHLALFDEQHRKSLTKSNIDIGITWDAFGHFSEDHRLLHGNRITAPLIISSAHESAVTQQLHNSIAHAAGSVQAVNGTVPGVRSVTLCQMNANGEVDLQAIPLSVVAYKELSFQLSDNDSMDDIELKMAEIIEQDVEKSLPACVKLCHLNWKVKGSSKAVAKWSSQSLLELLDLNFSELNSATELINHVQLIPQLSGSPHLHEEAFDEEWIEEELLRFLSEECQTDAGCSLQDRELNEQNRSKLKLLPFQELQQELETNTLCHRAAELGLQALRDQQKAG</sequence>